<evidence type="ECO:0000259" key="9">
    <source>
        <dbReference type="Pfam" id="PF01379"/>
    </source>
</evidence>
<comment type="pathway">
    <text evidence="2">Porphyrin-containing compound metabolism; protoporphyrin-IX biosynthesis; coproporphyrinogen-III from 5-aminolevulinate: step 2/4.</text>
</comment>
<dbReference type="Gene3D" id="3.40.190.10">
    <property type="entry name" value="Periplasmic binding protein-like II"/>
    <property type="match status" value="2"/>
</dbReference>
<dbReference type="HAMAP" id="MF_00260">
    <property type="entry name" value="Porphobil_deam"/>
    <property type="match status" value="1"/>
</dbReference>
<dbReference type="CDD" id="cd13645">
    <property type="entry name" value="PBP2_HuPBGD_like"/>
    <property type="match status" value="1"/>
</dbReference>
<comment type="similarity">
    <text evidence="3">Belongs to the HMBS family.</text>
</comment>
<dbReference type="InterPro" id="IPR022418">
    <property type="entry name" value="Porphobilinogen_deaminase_C"/>
</dbReference>
<dbReference type="Pfam" id="PF01379">
    <property type="entry name" value="Porphobil_deam"/>
    <property type="match status" value="1"/>
</dbReference>
<comment type="cofactor">
    <cofactor evidence="1">
        <name>dipyrromethane</name>
        <dbReference type="ChEBI" id="CHEBI:60342"/>
    </cofactor>
</comment>
<gene>
    <name evidence="11" type="primary">HEM3</name>
    <name evidence="11" type="ORF">HK105_202795</name>
</gene>
<evidence type="ECO:0000313" key="11">
    <source>
        <dbReference type="EMBL" id="KAL2917514.1"/>
    </source>
</evidence>
<dbReference type="NCBIfam" id="TIGR00212">
    <property type="entry name" value="hemC"/>
    <property type="match status" value="1"/>
</dbReference>
<dbReference type="Pfam" id="PF03900">
    <property type="entry name" value="Porphobil_deamC"/>
    <property type="match status" value="1"/>
</dbReference>
<feature type="domain" description="Porphobilinogen deaminase C-terminal" evidence="10">
    <location>
        <begin position="234"/>
        <end position="289"/>
    </location>
</feature>
<evidence type="ECO:0000256" key="2">
    <source>
        <dbReference type="ARBA" id="ARBA00004735"/>
    </source>
</evidence>
<dbReference type="SUPFAM" id="SSF53850">
    <property type="entry name" value="Periplasmic binding protein-like II"/>
    <property type="match status" value="1"/>
</dbReference>
<evidence type="ECO:0000256" key="4">
    <source>
        <dbReference type="ARBA" id="ARBA00012655"/>
    </source>
</evidence>
<evidence type="ECO:0000256" key="5">
    <source>
        <dbReference type="ARBA" id="ARBA00022679"/>
    </source>
</evidence>
<dbReference type="InterPro" id="IPR022417">
    <property type="entry name" value="Porphobilin_deaminase_N"/>
</dbReference>
<evidence type="ECO:0000256" key="1">
    <source>
        <dbReference type="ARBA" id="ARBA00001916"/>
    </source>
</evidence>
<name>A0ABR4ND98_9FUNG</name>
<sequence length="339" mass="36197">MSPAKTTFVIGTRESQLAMVQATAVQAALAARYPLLTFDIKGMSTTGDRVLDVALSKIGSKSLFTKELEVALAEHTVDLVVHCLKDLPTQLPDGMVIGAVLEREDPHDAVIMGPSRRGAALADLPPGSVIGTSSVRRAAQLKRRFPRLVFEDVRGNLNTRLRKLDDPESKYDALILAYAGVHRLGWTDRISEVISSDIVLYAVGQGALAIECRADDADTLDILRPLSHPETLVMCTAERSFMRALEGGCSVPLGVSTRISSAAGADTLHLVGCVTRLDGSEQIREGASMPLAGFDASDAEASLERRVASADSLGKSLARVLLDKGARSILDEIRKPATA</sequence>
<evidence type="ECO:0000259" key="10">
    <source>
        <dbReference type="Pfam" id="PF03900"/>
    </source>
</evidence>
<dbReference type="PANTHER" id="PTHR11557">
    <property type="entry name" value="PORPHOBILINOGEN DEAMINASE"/>
    <property type="match status" value="1"/>
</dbReference>
<dbReference type="InterPro" id="IPR000860">
    <property type="entry name" value="HemC"/>
</dbReference>
<keyword evidence="12" id="KW-1185">Reference proteome</keyword>
<dbReference type="GO" id="GO:0004418">
    <property type="term" value="F:hydroxymethylbilane synthase activity"/>
    <property type="evidence" value="ECO:0007669"/>
    <property type="project" value="UniProtKB-EC"/>
</dbReference>
<dbReference type="PROSITE" id="PS00533">
    <property type="entry name" value="PORPHOBILINOGEN_DEAM"/>
    <property type="match status" value="1"/>
</dbReference>
<dbReference type="SUPFAM" id="SSF54782">
    <property type="entry name" value="Porphobilinogen deaminase (hydroxymethylbilane synthase), C-terminal domain"/>
    <property type="match status" value="1"/>
</dbReference>
<dbReference type="Proteomes" id="UP001527925">
    <property type="component" value="Unassembled WGS sequence"/>
</dbReference>
<dbReference type="Gene3D" id="3.30.160.40">
    <property type="entry name" value="Porphobilinogen deaminase, C-terminal domain"/>
    <property type="match status" value="1"/>
</dbReference>
<evidence type="ECO:0000256" key="3">
    <source>
        <dbReference type="ARBA" id="ARBA00005638"/>
    </source>
</evidence>
<keyword evidence="6" id="KW-0627">Porphyrin biosynthesis</keyword>
<reference evidence="11 12" key="1">
    <citation type="submission" date="2023-09" db="EMBL/GenBank/DDBJ databases">
        <title>Pangenome analysis of Batrachochytrium dendrobatidis and related Chytrids.</title>
        <authorList>
            <person name="Yacoub M.N."/>
            <person name="Stajich J.E."/>
            <person name="James T.Y."/>
        </authorList>
    </citation>
    <scope>NUCLEOTIDE SEQUENCE [LARGE SCALE GENOMIC DNA]</scope>
    <source>
        <strain evidence="11 12">JEL0888</strain>
    </source>
</reference>
<protein>
    <recommendedName>
        <fullName evidence="4">hydroxymethylbilane synthase</fullName>
        <ecNumber evidence="4">2.5.1.61</ecNumber>
    </recommendedName>
    <alternativeName>
        <fullName evidence="8">Hydroxymethylbilane synthase</fullName>
    </alternativeName>
    <alternativeName>
        <fullName evidence="7">Pre-uroporphyrinogen synthase</fullName>
    </alternativeName>
</protein>
<dbReference type="EC" id="2.5.1.61" evidence="4"/>
<dbReference type="EMBL" id="JADGIZ020000010">
    <property type="protein sequence ID" value="KAL2917514.1"/>
    <property type="molecule type" value="Genomic_DNA"/>
</dbReference>
<dbReference type="PRINTS" id="PR00151">
    <property type="entry name" value="PORPHBDMNASE"/>
</dbReference>
<dbReference type="PANTHER" id="PTHR11557:SF0">
    <property type="entry name" value="PORPHOBILINOGEN DEAMINASE"/>
    <property type="match status" value="1"/>
</dbReference>
<accession>A0ABR4ND98</accession>
<dbReference type="InterPro" id="IPR036803">
    <property type="entry name" value="Porphobilinogen_deaminase_C_sf"/>
</dbReference>
<evidence type="ECO:0000256" key="7">
    <source>
        <dbReference type="ARBA" id="ARBA00030685"/>
    </source>
</evidence>
<keyword evidence="5 11" id="KW-0808">Transferase</keyword>
<organism evidence="11 12">
    <name type="scientific">Polyrhizophydium stewartii</name>
    <dbReference type="NCBI Taxonomy" id="2732419"/>
    <lineage>
        <taxon>Eukaryota</taxon>
        <taxon>Fungi</taxon>
        <taxon>Fungi incertae sedis</taxon>
        <taxon>Chytridiomycota</taxon>
        <taxon>Chytridiomycota incertae sedis</taxon>
        <taxon>Chytridiomycetes</taxon>
        <taxon>Rhizophydiales</taxon>
        <taxon>Rhizophydiales incertae sedis</taxon>
        <taxon>Polyrhizophydium</taxon>
    </lineage>
</organism>
<evidence type="ECO:0000256" key="8">
    <source>
        <dbReference type="ARBA" id="ARBA00033064"/>
    </source>
</evidence>
<dbReference type="PIRSF" id="PIRSF001438">
    <property type="entry name" value="4pyrrol_synth_OHMeBilane_synth"/>
    <property type="match status" value="1"/>
</dbReference>
<dbReference type="InterPro" id="IPR022419">
    <property type="entry name" value="Porphobilin_deaminase_cofac_BS"/>
</dbReference>
<evidence type="ECO:0000256" key="6">
    <source>
        <dbReference type="ARBA" id="ARBA00023244"/>
    </source>
</evidence>
<evidence type="ECO:0000313" key="12">
    <source>
        <dbReference type="Proteomes" id="UP001527925"/>
    </source>
</evidence>
<proteinExistence type="inferred from homology"/>
<feature type="domain" description="Porphobilinogen deaminase N-terminal" evidence="9">
    <location>
        <begin position="9"/>
        <end position="219"/>
    </location>
</feature>
<comment type="caution">
    <text evidence="11">The sequence shown here is derived from an EMBL/GenBank/DDBJ whole genome shotgun (WGS) entry which is preliminary data.</text>
</comment>